<organism evidence="1 2">
    <name type="scientific">Sistotremastrum niveocremeum HHB9708</name>
    <dbReference type="NCBI Taxonomy" id="1314777"/>
    <lineage>
        <taxon>Eukaryota</taxon>
        <taxon>Fungi</taxon>
        <taxon>Dikarya</taxon>
        <taxon>Basidiomycota</taxon>
        <taxon>Agaricomycotina</taxon>
        <taxon>Agaricomycetes</taxon>
        <taxon>Sistotremastrales</taxon>
        <taxon>Sistotremastraceae</taxon>
        <taxon>Sertulicium</taxon>
        <taxon>Sertulicium niveocremeum</taxon>
    </lineage>
</organism>
<protein>
    <submittedName>
        <fullName evidence="1">Uncharacterized protein</fullName>
    </submittedName>
</protein>
<dbReference type="AlphaFoldDB" id="A0A164SC33"/>
<reference evidence="1 2" key="1">
    <citation type="journal article" date="2016" name="Mol. Biol. Evol.">
        <title>Comparative Genomics of Early-Diverging Mushroom-Forming Fungi Provides Insights into the Origins of Lignocellulose Decay Capabilities.</title>
        <authorList>
            <person name="Nagy L.G."/>
            <person name="Riley R."/>
            <person name="Tritt A."/>
            <person name="Adam C."/>
            <person name="Daum C."/>
            <person name="Floudas D."/>
            <person name="Sun H."/>
            <person name="Yadav J.S."/>
            <person name="Pangilinan J."/>
            <person name="Larsson K.H."/>
            <person name="Matsuura K."/>
            <person name="Barry K."/>
            <person name="Labutti K."/>
            <person name="Kuo R."/>
            <person name="Ohm R.A."/>
            <person name="Bhattacharya S.S."/>
            <person name="Shirouzu T."/>
            <person name="Yoshinaga Y."/>
            <person name="Martin F.M."/>
            <person name="Grigoriev I.V."/>
            <person name="Hibbett D.S."/>
        </authorList>
    </citation>
    <scope>NUCLEOTIDE SEQUENCE [LARGE SCALE GENOMIC DNA]</scope>
    <source>
        <strain evidence="1 2">HHB9708</strain>
    </source>
</reference>
<keyword evidence="2" id="KW-1185">Reference proteome</keyword>
<accession>A0A164SC33</accession>
<dbReference type="EMBL" id="KV419416">
    <property type="protein sequence ID" value="KZS91332.1"/>
    <property type="molecule type" value="Genomic_DNA"/>
</dbReference>
<evidence type="ECO:0000313" key="2">
    <source>
        <dbReference type="Proteomes" id="UP000076722"/>
    </source>
</evidence>
<name>A0A164SC33_9AGAM</name>
<gene>
    <name evidence="1" type="ORF">SISNIDRAFT_467904</name>
</gene>
<sequence>MNGTTSEVSSPRCAPLVQSGLWRRVLTPRCSEVEIGQAWANSSTPSDRSPRSMSVSFARMCQPGHRDSSGVISLPAQHILSWLESVPRTLEGQAEFARDLGERIRSMLAECFDDVEALLSAMETGTIALIGPTVKDFVTGRAICPEGEASWVGLTRIRFLYERDDLRRWQRLFESQGWEVVFTGSASARARIEDQAAWTFMRGETYSATRDLTKGEGDHRMLVHLANPVLINSADPVLIFSRCCDQRICTVFFPMNTWDPIPSANLLATDGIHFWHGSEWEGLIDGAVDFQVRTLARDVTLDELVRQARNM</sequence>
<proteinExistence type="predicted"/>
<evidence type="ECO:0000313" key="1">
    <source>
        <dbReference type="EMBL" id="KZS91332.1"/>
    </source>
</evidence>
<dbReference type="Proteomes" id="UP000076722">
    <property type="component" value="Unassembled WGS sequence"/>
</dbReference>